<dbReference type="InterPro" id="IPR006059">
    <property type="entry name" value="SBP"/>
</dbReference>
<evidence type="ECO:0000313" key="8">
    <source>
        <dbReference type="EMBL" id="GIO41942.1"/>
    </source>
</evidence>
<evidence type="ECO:0000256" key="3">
    <source>
        <dbReference type="ARBA" id="ARBA00022448"/>
    </source>
</evidence>
<evidence type="ECO:0000256" key="5">
    <source>
        <dbReference type="SAM" id="Coils"/>
    </source>
</evidence>
<dbReference type="PANTHER" id="PTHR43649:SF31">
    <property type="entry name" value="SN-GLYCEROL-3-PHOSPHATE-BINDING PERIPLASMIC PROTEIN UGPB"/>
    <property type="match status" value="1"/>
</dbReference>
<feature type="coiled-coil region" evidence="5">
    <location>
        <begin position="424"/>
        <end position="451"/>
    </location>
</feature>
<organism evidence="8 9">
    <name type="scientific">Paenibacillus apis</name>
    <dbReference type="NCBI Taxonomy" id="1792174"/>
    <lineage>
        <taxon>Bacteria</taxon>
        <taxon>Bacillati</taxon>
        <taxon>Bacillota</taxon>
        <taxon>Bacilli</taxon>
        <taxon>Bacillales</taxon>
        <taxon>Paenibacillaceae</taxon>
        <taxon>Paenibacillus</taxon>
    </lineage>
</organism>
<feature type="region of interest" description="Disordered" evidence="6">
    <location>
        <begin position="452"/>
        <end position="499"/>
    </location>
</feature>
<dbReference type="AlphaFoldDB" id="A0A919XZP5"/>
<keyword evidence="3" id="KW-0813">Transport</keyword>
<comment type="caution">
    <text evidence="8">The sequence shown here is derived from an EMBL/GenBank/DDBJ whole genome shotgun (WGS) entry which is preliminary data.</text>
</comment>
<dbReference type="InterPro" id="IPR050490">
    <property type="entry name" value="Bact_solute-bd_prot1"/>
</dbReference>
<dbReference type="RefSeq" id="WP_301626436.1">
    <property type="nucleotide sequence ID" value="NZ_BORS01000005.1"/>
</dbReference>
<dbReference type="Proteomes" id="UP000678895">
    <property type="component" value="Unassembled WGS sequence"/>
</dbReference>
<dbReference type="PANTHER" id="PTHR43649">
    <property type="entry name" value="ARABINOSE-BINDING PROTEIN-RELATED"/>
    <property type="match status" value="1"/>
</dbReference>
<sequence>MKGSWLNKGLMVVLASAVLAGCTSRPAPEAEQTSSLKVMFSDEGYFFQQYGDLFAMEKPNIEIEVVSTNRIYRDNQDGIVDYNKALEEFIEKEQPDVVMLNTETYERMASEGKLAEMDTLIERDKYDTQSIYPALMEILKDKGGGKLYGLAPTFYGNVIYYNSDLFAKYGIEVPHDGMTWQEILDTARRFPTDGDADTRVYGFGTNYGMTMEQLASNIAATQGLKYINTDTMQVTLNTDSWKQVYKLAMDAIDSQAIYNPGDNGFQGGSMEDYYKSQLFLMGRMAMTVEGPYMLQNLKDVQDRVNDYKPFQLGAVAGPVDPADPETSRNIFFNDIFGIRANSPNADAAWEFIKFVNSEKFAKVKSRTMNGGLLSRMNVSKEYNGLNLDVFYKLKPSLNSDSSEDYTKIPEAFHMEYYGILTREIQLAQDKKKSIEEALQTIEDESQALLNKAIKDEVAEKGSDDGSTAGEADDAATSGESGAESGTADNTADEVSVTVE</sequence>
<keyword evidence="4 7" id="KW-0732">Signal</keyword>
<evidence type="ECO:0000256" key="1">
    <source>
        <dbReference type="ARBA" id="ARBA00004196"/>
    </source>
</evidence>
<proteinExistence type="inferred from homology"/>
<feature type="chain" id="PRO_5038341336" evidence="7">
    <location>
        <begin position="21"/>
        <end position="499"/>
    </location>
</feature>
<dbReference type="SUPFAM" id="SSF53850">
    <property type="entry name" value="Periplasmic binding protein-like II"/>
    <property type="match status" value="1"/>
</dbReference>
<protein>
    <submittedName>
        <fullName evidence="8">ABC transporter substrate-binding protein</fullName>
    </submittedName>
</protein>
<accession>A0A919XZP5</accession>
<comment type="subcellular location">
    <subcellularLocation>
        <location evidence="1">Cell envelope</location>
    </subcellularLocation>
</comment>
<dbReference type="GO" id="GO:0030313">
    <property type="term" value="C:cell envelope"/>
    <property type="evidence" value="ECO:0007669"/>
    <property type="project" value="UniProtKB-SubCell"/>
</dbReference>
<dbReference type="Pfam" id="PF01547">
    <property type="entry name" value="SBP_bac_1"/>
    <property type="match status" value="1"/>
</dbReference>
<evidence type="ECO:0000256" key="4">
    <source>
        <dbReference type="ARBA" id="ARBA00022729"/>
    </source>
</evidence>
<reference evidence="8" key="1">
    <citation type="submission" date="2021-03" db="EMBL/GenBank/DDBJ databases">
        <title>Antimicrobial resistance genes in bacteria isolated from Japanese honey, and their potential for conferring macrolide and lincosamide resistance in the American foulbrood pathogen Paenibacillus larvae.</title>
        <authorList>
            <person name="Okamoto M."/>
            <person name="Kumagai M."/>
            <person name="Kanamori H."/>
            <person name="Takamatsu D."/>
        </authorList>
    </citation>
    <scope>NUCLEOTIDE SEQUENCE</scope>
    <source>
        <strain evidence="8">J41TS4</strain>
    </source>
</reference>
<comment type="similarity">
    <text evidence="2">Belongs to the bacterial solute-binding protein 1 family.</text>
</comment>
<evidence type="ECO:0000313" key="9">
    <source>
        <dbReference type="Proteomes" id="UP000678895"/>
    </source>
</evidence>
<dbReference type="EMBL" id="BORS01000005">
    <property type="protein sequence ID" value="GIO41942.1"/>
    <property type="molecule type" value="Genomic_DNA"/>
</dbReference>
<name>A0A919XZP5_9BACL</name>
<dbReference type="PROSITE" id="PS51257">
    <property type="entry name" value="PROKAR_LIPOPROTEIN"/>
    <property type="match status" value="1"/>
</dbReference>
<evidence type="ECO:0000256" key="2">
    <source>
        <dbReference type="ARBA" id="ARBA00008520"/>
    </source>
</evidence>
<dbReference type="Gene3D" id="3.40.190.10">
    <property type="entry name" value="Periplasmic binding protein-like II"/>
    <property type="match status" value="1"/>
</dbReference>
<gene>
    <name evidence="8" type="ORF">J41TS4_17000</name>
</gene>
<evidence type="ECO:0000256" key="7">
    <source>
        <dbReference type="SAM" id="SignalP"/>
    </source>
</evidence>
<keyword evidence="9" id="KW-1185">Reference proteome</keyword>
<feature type="signal peptide" evidence="7">
    <location>
        <begin position="1"/>
        <end position="20"/>
    </location>
</feature>
<feature type="compositionally biased region" description="Basic and acidic residues" evidence="6">
    <location>
        <begin position="452"/>
        <end position="463"/>
    </location>
</feature>
<keyword evidence="5" id="KW-0175">Coiled coil</keyword>
<evidence type="ECO:0000256" key="6">
    <source>
        <dbReference type="SAM" id="MobiDB-lite"/>
    </source>
</evidence>